<keyword evidence="1" id="KW-0812">Transmembrane</keyword>
<sequence>ETFQLDDKEKTMEGDGYVIARICSIVIVILIGSSRNHFPLSSLLCPTIWVGFCLRLYLCGLSREKKGLDIVLPTCAIHFLCKMRCWVLN</sequence>
<feature type="transmembrane region" description="Helical" evidence="1">
    <location>
        <begin position="40"/>
        <end position="58"/>
    </location>
</feature>
<name>A0A8T2Y3L3_POPDE</name>
<keyword evidence="1" id="KW-1133">Transmembrane helix</keyword>
<evidence type="ECO:0000313" key="2">
    <source>
        <dbReference type="EMBL" id="KAH8499708.1"/>
    </source>
</evidence>
<dbReference type="AlphaFoldDB" id="A0A8T2Y3L3"/>
<accession>A0A8T2Y3L3</accession>
<keyword evidence="3" id="KW-1185">Reference proteome</keyword>
<keyword evidence="1" id="KW-0472">Membrane</keyword>
<dbReference type="EMBL" id="JACEGQ020000008">
    <property type="protein sequence ID" value="KAH8499708.1"/>
    <property type="molecule type" value="Genomic_DNA"/>
</dbReference>
<feature type="non-terminal residue" evidence="2">
    <location>
        <position position="1"/>
    </location>
</feature>
<evidence type="ECO:0000256" key="1">
    <source>
        <dbReference type="SAM" id="Phobius"/>
    </source>
</evidence>
<gene>
    <name evidence="2" type="ORF">H0E87_015080</name>
</gene>
<reference evidence="2" key="1">
    <citation type="journal article" date="2021" name="J. Hered.">
        <title>Genome Assembly of Salicaceae Populus deltoides (Eastern Cottonwood) I-69 Based on Nanopore Sequencing and Hi-C Technologies.</title>
        <authorList>
            <person name="Bai S."/>
            <person name="Wu H."/>
            <person name="Zhang J."/>
            <person name="Pan Z."/>
            <person name="Zhao W."/>
            <person name="Li Z."/>
            <person name="Tong C."/>
        </authorList>
    </citation>
    <scope>NUCLEOTIDE SEQUENCE</scope>
    <source>
        <tissue evidence="2">Leaf</tissue>
    </source>
</reference>
<proteinExistence type="predicted"/>
<dbReference type="Proteomes" id="UP000807159">
    <property type="component" value="Chromosome 8"/>
</dbReference>
<evidence type="ECO:0000313" key="3">
    <source>
        <dbReference type="Proteomes" id="UP000807159"/>
    </source>
</evidence>
<protein>
    <submittedName>
        <fullName evidence="2">Uncharacterized protein</fullName>
    </submittedName>
</protein>
<feature type="transmembrane region" description="Helical" evidence="1">
    <location>
        <begin position="16"/>
        <end position="34"/>
    </location>
</feature>
<comment type="caution">
    <text evidence="2">The sequence shown here is derived from an EMBL/GenBank/DDBJ whole genome shotgun (WGS) entry which is preliminary data.</text>
</comment>
<organism evidence="2 3">
    <name type="scientific">Populus deltoides</name>
    <name type="common">Eastern poplar</name>
    <name type="synonym">Eastern cottonwood</name>
    <dbReference type="NCBI Taxonomy" id="3696"/>
    <lineage>
        <taxon>Eukaryota</taxon>
        <taxon>Viridiplantae</taxon>
        <taxon>Streptophyta</taxon>
        <taxon>Embryophyta</taxon>
        <taxon>Tracheophyta</taxon>
        <taxon>Spermatophyta</taxon>
        <taxon>Magnoliopsida</taxon>
        <taxon>eudicotyledons</taxon>
        <taxon>Gunneridae</taxon>
        <taxon>Pentapetalae</taxon>
        <taxon>rosids</taxon>
        <taxon>fabids</taxon>
        <taxon>Malpighiales</taxon>
        <taxon>Salicaceae</taxon>
        <taxon>Saliceae</taxon>
        <taxon>Populus</taxon>
    </lineage>
</organism>